<dbReference type="Proteomes" id="UP000015105">
    <property type="component" value="Chromosome 6D"/>
</dbReference>
<accession>A0A453PUG0</accession>
<proteinExistence type="predicted"/>
<evidence type="ECO:0000313" key="1">
    <source>
        <dbReference type="EnsemblPlants" id="AET6Gv20862000.18"/>
    </source>
</evidence>
<reference evidence="1" key="5">
    <citation type="journal article" date="2021" name="G3 (Bethesda)">
        <title>Aegilops tauschii genome assembly Aet v5.0 features greater sequence contiguity and improved annotation.</title>
        <authorList>
            <person name="Wang L."/>
            <person name="Zhu T."/>
            <person name="Rodriguez J.C."/>
            <person name="Deal K.R."/>
            <person name="Dubcovsky J."/>
            <person name="McGuire P.E."/>
            <person name="Lux T."/>
            <person name="Spannagl M."/>
            <person name="Mayer K.F.X."/>
            <person name="Baldrich P."/>
            <person name="Meyers B.C."/>
            <person name="Huo N."/>
            <person name="Gu Y.Q."/>
            <person name="Zhou H."/>
            <person name="Devos K.M."/>
            <person name="Bennetzen J.L."/>
            <person name="Unver T."/>
            <person name="Budak H."/>
            <person name="Gulick P.J."/>
            <person name="Galiba G."/>
            <person name="Kalapos B."/>
            <person name="Nelson D.R."/>
            <person name="Li P."/>
            <person name="You F.M."/>
            <person name="Luo M.C."/>
            <person name="Dvorak J."/>
        </authorList>
    </citation>
    <scope>NUCLEOTIDE SEQUENCE [LARGE SCALE GENOMIC DNA]</scope>
    <source>
        <strain evidence="1">cv. AL8/78</strain>
    </source>
</reference>
<evidence type="ECO:0000313" key="2">
    <source>
        <dbReference type="Proteomes" id="UP000015105"/>
    </source>
</evidence>
<name>A0A453PUG0_AEGTS</name>
<dbReference type="EnsemblPlants" id="AET6Gv20862000.18">
    <property type="protein sequence ID" value="AET6Gv20862000.18"/>
    <property type="gene ID" value="AET6Gv20862000"/>
</dbReference>
<keyword evidence="2" id="KW-1185">Reference proteome</keyword>
<reference evidence="1" key="3">
    <citation type="journal article" date="2017" name="Nature">
        <title>Genome sequence of the progenitor of the wheat D genome Aegilops tauschii.</title>
        <authorList>
            <person name="Luo M.C."/>
            <person name="Gu Y.Q."/>
            <person name="Puiu D."/>
            <person name="Wang H."/>
            <person name="Twardziok S.O."/>
            <person name="Deal K.R."/>
            <person name="Huo N."/>
            <person name="Zhu T."/>
            <person name="Wang L."/>
            <person name="Wang Y."/>
            <person name="McGuire P.E."/>
            <person name="Liu S."/>
            <person name="Long H."/>
            <person name="Ramasamy R.K."/>
            <person name="Rodriguez J.C."/>
            <person name="Van S.L."/>
            <person name="Yuan L."/>
            <person name="Wang Z."/>
            <person name="Xia Z."/>
            <person name="Xiao L."/>
            <person name="Anderson O.D."/>
            <person name="Ouyang S."/>
            <person name="Liang Y."/>
            <person name="Zimin A.V."/>
            <person name="Pertea G."/>
            <person name="Qi P."/>
            <person name="Bennetzen J.L."/>
            <person name="Dai X."/>
            <person name="Dawson M.W."/>
            <person name="Muller H.G."/>
            <person name="Kugler K."/>
            <person name="Rivarola-Duarte L."/>
            <person name="Spannagl M."/>
            <person name="Mayer K.F.X."/>
            <person name="Lu F.H."/>
            <person name="Bevan M.W."/>
            <person name="Leroy P."/>
            <person name="Li P."/>
            <person name="You F.M."/>
            <person name="Sun Q."/>
            <person name="Liu Z."/>
            <person name="Lyons E."/>
            <person name="Wicker T."/>
            <person name="Salzberg S.L."/>
            <person name="Devos K.M."/>
            <person name="Dvorak J."/>
        </authorList>
    </citation>
    <scope>NUCLEOTIDE SEQUENCE [LARGE SCALE GENOMIC DNA]</scope>
    <source>
        <strain evidence="1">cv. AL8/78</strain>
    </source>
</reference>
<sequence length="85" mass="9620">VFNVFGTPFAMCISNTVFCCEPWKCITTKQMVDDHIVTILLELHLQCVLVILCCEPWKCITTEQMVHGHVVTILLEKCSSLLGYS</sequence>
<reference evidence="2" key="1">
    <citation type="journal article" date="2014" name="Science">
        <title>Ancient hybridizations among the ancestral genomes of bread wheat.</title>
        <authorList>
            <consortium name="International Wheat Genome Sequencing Consortium,"/>
            <person name="Marcussen T."/>
            <person name="Sandve S.R."/>
            <person name="Heier L."/>
            <person name="Spannagl M."/>
            <person name="Pfeifer M."/>
            <person name="Jakobsen K.S."/>
            <person name="Wulff B.B."/>
            <person name="Steuernagel B."/>
            <person name="Mayer K.F."/>
            <person name="Olsen O.A."/>
        </authorList>
    </citation>
    <scope>NUCLEOTIDE SEQUENCE [LARGE SCALE GENOMIC DNA]</scope>
    <source>
        <strain evidence="2">cv. AL8/78</strain>
    </source>
</reference>
<reference evidence="1" key="4">
    <citation type="submission" date="2019-03" db="UniProtKB">
        <authorList>
            <consortium name="EnsemblPlants"/>
        </authorList>
    </citation>
    <scope>IDENTIFICATION</scope>
</reference>
<dbReference type="Gramene" id="AET6Gv20862000.18">
    <property type="protein sequence ID" value="AET6Gv20862000.18"/>
    <property type="gene ID" value="AET6Gv20862000"/>
</dbReference>
<protein>
    <submittedName>
        <fullName evidence="1">Uncharacterized protein</fullName>
    </submittedName>
</protein>
<organism evidence="1 2">
    <name type="scientific">Aegilops tauschii subsp. strangulata</name>
    <name type="common">Goatgrass</name>
    <dbReference type="NCBI Taxonomy" id="200361"/>
    <lineage>
        <taxon>Eukaryota</taxon>
        <taxon>Viridiplantae</taxon>
        <taxon>Streptophyta</taxon>
        <taxon>Embryophyta</taxon>
        <taxon>Tracheophyta</taxon>
        <taxon>Spermatophyta</taxon>
        <taxon>Magnoliopsida</taxon>
        <taxon>Liliopsida</taxon>
        <taxon>Poales</taxon>
        <taxon>Poaceae</taxon>
        <taxon>BOP clade</taxon>
        <taxon>Pooideae</taxon>
        <taxon>Triticodae</taxon>
        <taxon>Triticeae</taxon>
        <taxon>Triticinae</taxon>
        <taxon>Aegilops</taxon>
    </lineage>
</organism>
<dbReference type="AlphaFoldDB" id="A0A453PUG0"/>
<reference evidence="2" key="2">
    <citation type="journal article" date="2017" name="Nat. Plants">
        <title>The Aegilops tauschii genome reveals multiple impacts of transposons.</title>
        <authorList>
            <person name="Zhao G."/>
            <person name="Zou C."/>
            <person name="Li K."/>
            <person name="Wang K."/>
            <person name="Li T."/>
            <person name="Gao L."/>
            <person name="Zhang X."/>
            <person name="Wang H."/>
            <person name="Yang Z."/>
            <person name="Liu X."/>
            <person name="Jiang W."/>
            <person name="Mao L."/>
            <person name="Kong X."/>
            <person name="Jiao Y."/>
            <person name="Jia J."/>
        </authorList>
    </citation>
    <scope>NUCLEOTIDE SEQUENCE [LARGE SCALE GENOMIC DNA]</scope>
    <source>
        <strain evidence="2">cv. AL8/78</strain>
    </source>
</reference>